<dbReference type="InterPro" id="IPR019417">
    <property type="entry name" value="DUF2415"/>
</dbReference>
<reference evidence="3 4" key="1">
    <citation type="submission" date="2015-10" db="EMBL/GenBank/DDBJ databases">
        <title>Full genome of DAOMC 229536 Phialocephala scopiformis, a fungal endophyte of spruce producing the potent anti-insectan compound rugulosin.</title>
        <authorList>
            <consortium name="DOE Joint Genome Institute"/>
            <person name="Walker A.K."/>
            <person name="Frasz S.L."/>
            <person name="Seifert K.A."/>
            <person name="Miller J.D."/>
            <person name="Mondo S.J."/>
            <person name="Labutti K."/>
            <person name="Lipzen A."/>
            <person name="Dockter R."/>
            <person name="Kennedy M."/>
            <person name="Grigoriev I.V."/>
            <person name="Spatafora J.W."/>
        </authorList>
    </citation>
    <scope>NUCLEOTIDE SEQUENCE [LARGE SCALE GENOMIC DNA]</scope>
    <source>
        <strain evidence="3 4">CBS 120377</strain>
    </source>
</reference>
<evidence type="ECO:0000313" key="3">
    <source>
        <dbReference type="EMBL" id="KUJ10246.1"/>
    </source>
</evidence>
<name>A0A132BCW8_MOLSC</name>
<dbReference type="Proteomes" id="UP000070700">
    <property type="component" value="Unassembled WGS sequence"/>
</dbReference>
<dbReference type="Gene3D" id="2.130.10.10">
    <property type="entry name" value="YVTN repeat-like/Quinoprotein amine dehydrogenase"/>
    <property type="match status" value="2"/>
</dbReference>
<dbReference type="Pfam" id="PF10313">
    <property type="entry name" value="DUF2415"/>
    <property type="match status" value="1"/>
</dbReference>
<feature type="region of interest" description="Disordered" evidence="1">
    <location>
        <begin position="463"/>
        <end position="499"/>
    </location>
</feature>
<evidence type="ECO:0000256" key="1">
    <source>
        <dbReference type="SAM" id="MobiDB-lite"/>
    </source>
</evidence>
<dbReference type="InterPro" id="IPR015943">
    <property type="entry name" value="WD40/YVTN_repeat-like_dom_sf"/>
</dbReference>
<feature type="compositionally biased region" description="Basic and acidic residues" evidence="1">
    <location>
        <begin position="524"/>
        <end position="543"/>
    </location>
</feature>
<keyword evidence="4" id="KW-1185">Reference proteome</keyword>
<dbReference type="PANTHER" id="PTHR43991:SF9">
    <property type="entry name" value="DUF2415 DOMAIN-CONTAINING PROTEIN"/>
    <property type="match status" value="1"/>
</dbReference>
<feature type="domain" description="DUF2415" evidence="2">
    <location>
        <begin position="331"/>
        <end position="370"/>
    </location>
</feature>
<dbReference type="PANTHER" id="PTHR43991">
    <property type="entry name" value="WD REPEAT PROTEIN (AFU_ORTHOLOGUE AFUA_8G05640)-RELATED"/>
    <property type="match status" value="1"/>
</dbReference>
<dbReference type="InterPro" id="IPR036322">
    <property type="entry name" value="WD40_repeat_dom_sf"/>
</dbReference>
<feature type="compositionally biased region" description="Polar residues" evidence="1">
    <location>
        <begin position="481"/>
        <end position="499"/>
    </location>
</feature>
<dbReference type="EMBL" id="KQ947429">
    <property type="protein sequence ID" value="KUJ10246.1"/>
    <property type="molecule type" value="Genomic_DNA"/>
</dbReference>
<evidence type="ECO:0000313" key="4">
    <source>
        <dbReference type="Proteomes" id="UP000070700"/>
    </source>
</evidence>
<proteinExistence type="predicted"/>
<dbReference type="KEGG" id="psco:LY89DRAFT_723506"/>
<sequence>MAAMAVKSESLHHATEALILPQPRKFYRAAVETSHWQLRSLISSPESHIVYYPSGSEVFSLNTKTQEREVIAKLPFLPRCLIASKDWLCCGAESGQYVSISLKDRAEDRNLIFSGEADPDERLPLDLDPTRRSTTREANSSIRRSPSRPLQPTPIKIGTEIVNCVTLWSPGEMVSEKAYDIPVAVVANNDCTVSIVNVRDSEVLEKLTLPDFVNRSVISPDGEILVTICDDPFLYIHQRTEKIGFRKQRFGTKDVQRYEWVLAGKIQLEGQRTTDKSENRGSFTACFSPSGRYLAVATQYGVISIFDAQRLTDHDSLLVIFTTSRPGASNGAVRSMEFSPAPFDLLAWTEHSGRIGVADVRSLFYSRQLIRINSDGEGVETVNVSDRRTESFIDPRLLNVRNESPSSHSSTPDYLGLDLERRQLRHLTREMLDRHHTPVTVEELEVLQAHRIARRQRDAANAAREALAEGSGRWSAWGDGQRSSTASGEGPGSTSRRISTSGLPAALREFVNPDRTAASFRSFINERNRENERRSQLQQEPRRRASMILAAAENAIERETLGTGARPSNDTSTTLERLTLTPSRLETFGSDSPNNPWAEIDALYRSRFPGDPPLDRSTRLRVEVAADEEPRDFAHRLRQPWRPLDDLGSGTGIIPGGGGLRAPETMGCAWSSDGRILYVGAQDGIHEYHVNVPARKKFPSLVMR</sequence>
<accession>A0A132BCW8</accession>
<protein>
    <recommendedName>
        <fullName evidence="2">DUF2415 domain-containing protein</fullName>
    </recommendedName>
</protein>
<dbReference type="InParanoid" id="A0A132BCW8"/>
<feature type="region of interest" description="Disordered" evidence="1">
    <location>
        <begin position="522"/>
        <end position="543"/>
    </location>
</feature>
<evidence type="ECO:0000259" key="2">
    <source>
        <dbReference type="Pfam" id="PF10313"/>
    </source>
</evidence>
<dbReference type="OrthoDB" id="64353at2759"/>
<gene>
    <name evidence="3" type="ORF">LY89DRAFT_723506</name>
</gene>
<feature type="compositionally biased region" description="Basic and acidic residues" evidence="1">
    <location>
        <begin position="120"/>
        <end position="135"/>
    </location>
</feature>
<dbReference type="AlphaFoldDB" id="A0A132BCW8"/>
<feature type="compositionally biased region" description="Polar residues" evidence="1">
    <location>
        <begin position="136"/>
        <end position="150"/>
    </location>
</feature>
<dbReference type="RefSeq" id="XP_018064601.1">
    <property type="nucleotide sequence ID" value="XM_018218825.1"/>
</dbReference>
<organism evidence="3 4">
    <name type="scientific">Mollisia scopiformis</name>
    <name type="common">Conifer needle endophyte fungus</name>
    <name type="synonym">Phialocephala scopiformis</name>
    <dbReference type="NCBI Taxonomy" id="149040"/>
    <lineage>
        <taxon>Eukaryota</taxon>
        <taxon>Fungi</taxon>
        <taxon>Dikarya</taxon>
        <taxon>Ascomycota</taxon>
        <taxon>Pezizomycotina</taxon>
        <taxon>Leotiomycetes</taxon>
        <taxon>Helotiales</taxon>
        <taxon>Mollisiaceae</taxon>
        <taxon>Mollisia</taxon>
    </lineage>
</organism>
<feature type="region of interest" description="Disordered" evidence="1">
    <location>
        <begin position="120"/>
        <end position="150"/>
    </location>
</feature>
<dbReference type="STRING" id="149040.A0A132BCW8"/>
<dbReference type="GeneID" id="28828551"/>
<dbReference type="SUPFAM" id="SSF50978">
    <property type="entry name" value="WD40 repeat-like"/>
    <property type="match status" value="1"/>
</dbReference>